<evidence type="ECO:0000256" key="3">
    <source>
        <dbReference type="SAM" id="Phobius"/>
    </source>
</evidence>
<feature type="transmembrane region" description="Helical" evidence="3">
    <location>
        <begin position="82"/>
        <end position="102"/>
    </location>
</feature>
<accession>A0A2N3WX87</accession>
<keyword evidence="1" id="KW-0479">Metal-binding</keyword>
<dbReference type="PANTHER" id="PTHR31302:SF31">
    <property type="entry name" value="PHOSPHODIESTERASE YAEI"/>
    <property type="match status" value="1"/>
</dbReference>
<dbReference type="PANTHER" id="PTHR31302">
    <property type="entry name" value="TRANSMEMBRANE PROTEIN WITH METALLOPHOSPHOESTERASE DOMAIN-RELATED"/>
    <property type="match status" value="1"/>
</dbReference>
<keyword evidence="3" id="KW-0812">Transmembrane</keyword>
<protein>
    <recommendedName>
        <fullName evidence="4">Calcineurin-like phosphoesterase domain-containing protein</fullName>
    </recommendedName>
</protein>
<sequence>MERDLVSSAVFLMVIVLVVAVMFAVPWWVLVAAPTKRSGVRCRVGTVVCGVGFVVLPVAMFLGHGPPQFDPAAIAGDTMLGVLWVVFVWSVIGSAVQGALRIAGVTGMRVTQGVALGVVVVSVVLTGYGVYEARRVPQVRTVDVAIPGLADGLDGLRVVVLTDTHFAAIDRESWSRAVVDVVNAQRPDIVGLAGDLVDGSVERRRDQVAPLADVEAPLGRFYITGNHEYLDDAQSWIDYMAGIGWQPLHNAHRTVDRDGARLVVAGIDDPTADVPGHGPDLPAALAGTDPSVPVVLLAHQPKQVTDSAAAGVELQISGHTHGGQIWPFHYLVRLDQPVVSGLSRHANTQLYTSRGTGYWGPPMRVFAPSEITVLVLHPQR</sequence>
<dbReference type="GO" id="GO:0016020">
    <property type="term" value="C:membrane"/>
    <property type="evidence" value="ECO:0007669"/>
    <property type="project" value="GOC"/>
</dbReference>
<dbReference type="GO" id="GO:0046872">
    <property type="term" value="F:metal ion binding"/>
    <property type="evidence" value="ECO:0007669"/>
    <property type="project" value="UniProtKB-KW"/>
</dbReference>
<keyword evidence="3" id="KW-1133">Transmembrane helix</keyword>
<dbReference type="Gene3D" id="3.60.21.10">
    <property type="match status" value="1"/>
</dbReference>
<feature type="transmembrane region" description="Helical" evidence="3">
    <location>
        <begin position="42"/>
        <end position="62"/>
    </location>
</feature>
<dbReference type="SUPFAM" id="SSF56300">
    <property type="entry name" value="Metallo-dependent phosphatases"/>
    <property type="match status" value="1"/>
</dbReference>
<evidence type="ECO:0000259" key="4">
    <source>
        <dbReference type="Pfam" id="PF00149"/>
    </source>
</evidence>
<dbReference type="AlphaFoldDB" id="A0A2N3WX87"/>
<dbReference type="EMBL" id="PJMW01000001">
    <property type="protein sequence ID" value="PKV98465.1"/>
    <property type="molecule type" value="Genomic_DNA"/>
</dbReference>
<dbReference type="InterPro" id="IPR029052">
    <property type="entry name" value="Metallo-depent_PP-like"/>
</dbReference>
<feature type="transmembrane region" description="Helical" evidence="3">
    <location>
        <begin position="114"/>
        <end position="131"/>
    </location>
</feature>
<feature type="domain" description="Calcineurin-like phosphoesterase" evidence="4">
    <location>
        <begin position="156"/>
        <end position="322"/>
    </location>
</feature>
<evidence type="ECO:0000313" key="6">
    <source>
        <dbReference type="Proteomes" id="UP000233766"/>
    </source>
</evidence>
<gene>
    <name evidence="5" type="ORF">ATK86_0484</name>
</gene>
<dbReference type="GO" id="GO:0009245">
    <property type="term" value="P:lipid A biosynthetic process"/>
    <property type="evidence" value="ECO:0007669"/>
    <property type="project" value="TreeGrafter"/>
</dbReference>
<dbReference type="GO" id="GO:0008758">
    <property type="term" value="F:UDP-2,3-diacylglucosamine hydrolase activity"/>
    <property type="evidence" value="ECO:0007669"/>
    <property type="project" value="TreeGrafter"/>
</dbReference>
<reference evidence="5 6" key="1">
    <citation type="submission" date="2017-12" db="EMBL/GenBank/DDBJ databases">
        <title>Sequencing the genomes of 1000 Actinobacteria strains.</title>
        <authorList>
            <person name="Klenk H.-P."/>
        </authorList>
    </citation>
    <scope>NUCLEOTIDE SEQUENCE [LARGE SCALE GENOMIC DNA]</scope>
    <source>
        <strain evidence="5 6">DSM 44489</strain>
    </source>
</reference>
<dbReference type="InterPro" id="IPR004843">
    <property type="entry name" value="Calcineurin-like_PHP"/>
</dbReference>
<dbReference type="InterPro" id="IPR051158">
    <property type="entry name" value="Metallophosphoesterase_sf"/>
</dbReference>
<name>A0A2N3WX87_9NOCA</name>
<dbReference type="CDD" id="cd07385">
    <property type="entry name" value="MPP_YkuE_C"/>
    <property type="match status" value="1"/>
</dbReference>
<evidence type="ECO:0000256" key="1">
    <source>
        <dbReference type="ARBA" id="ARBA00022723"/>
    </source>
</evidence>
<dbReference type="Proteomes" id="UP000233766">
    <property type="component" value="Unassembled WGS sequence"/>
</dbReference>
<evidence type="ECO:0000313" key="5">
    <source>
        <dbReference type="EMBL" id="PKV98465.1"/>
    </source>
</evidence>
<keyword evidence="6" id="KW-1185">Reference proteome</keyword>
<feature type="transmembrane region" description="Helical" evidence="3">
    <location>
        <begin position="6"/>
        <end position="30"/>
    </location>
</feature>
<comment type="caution">
    <text evidence="5">The sequence shown here is derived from an EMBL/GenBank/DDBJ whole genome shotgun (WGS) entry which is preliminary data.</text>
</comment>
<keyword evidence="2" id="KW-0378">Hydrolase</keyword>
<dbReference type="Pfam" id="PF00149">
    <property type="entry name" value="Metallophos"/>
    <property type="match status" value="1"/>
</dbReference>
<keyword evidence="3" id="KW-0472">Membrane</keyword>
<organism evidence="5 6">
    <name type="scientific">Nocardia fluminea</name>
    <dbReference type="NCBI Taxonomy" id="134984"/>
    <lineage>
        <taxon>Bacteria</taxon>
        <taxon>Bacillati</taxon>
        <taxon>Actinomycetota</taxon>
        <taxon>Actinomycetes</taxon>
        <taxon>Mycobacteriales</taxon>
        <taxon>Nocardiaceae</taxon>
        <taxon>Nocardia</taxon>
    </lineage>
</organism>
<evidence type="ECO:0000256" key="2">
    <source>
        <dbReference type="ARBA" id="ARBA00022801"/>
    </source>
</evidence>
<proteinExistence type="predicted"/>